<proteinExistence type="inferred from homology"/>
<comment type="caution">
    <text evidence="4">The sequence shown here is derived from an EMBL/GenBank/DDBJ whole genome shotgun (WGS) entry which is preliminary data.</text>
</comment>
<dbReference type="InterPro" id="IPR020084">
    <property type="entry name" value="NUDIX_hydrolase_CS"/>
</dbReference>
<dbReference type="STRING" id="1798396.A2973_03495"/>
<protein>
    <recommendedName>
        <fullName evidence="3">Nudix hydrolase domain-containing protein</fullName>
    </recommendedName>
</protein>
<sequence>MKTEISSGGVVVYKGKTQWYVLLLKDMNDTWTFPKGLIEKAEKPEDAAIREIQEEVGITGLKLLTHLTPIQYFYQRNGKIKKIVHYFMFQSKIRARPTVQKEEGIRSARWVGIDEAIGMVGYRETNVSLLEETQKAITQGLAL</sequence>
<dbReference type="PANTHER" id="PTHR21340">
    <property type="entry name" value="DIADENOSINE 5,5-P1,P4-TETRAPHOSPHATE PYROPHOSPHOHYDROLASE MUTT"/>
    <property type="match status" value="1"/>
</dbReference>
<dbReference type="InterPro" id="IPR000086">
    <property type="entry name" value="NUDIX_hydrolase_dom"/>
</dbReference>
<dbReference type="CDD" id="cd03673">
    <property type="entry name" value="NUDIX_Ap6A_hydrolase"/>
    <property type="match status" value="1"/>
</dbReference>
<name>A0A1F6AW68_9BACT</name>
<dbReference type="InterPro" id="IPR015797">
    <property type="entry name" value="NUDIX_hydrolase-like_dom_sf"/>
</dbReference>
<dbReference type="GO" id="GO:0006754">
    <property type="term" value="P:ATP biosynthetic process"/>
    <property type="evidence" value="ECO:0007669"/>
    <property type="project" value="TreeGrafter"/>
</dbReference>
<feature type="domain" description="Nudix hydrolase" evidence="3">
    <location>
        <begin position="3"/>
        <end position="133"/>
    </location>
</feature>
<dbReference type="GO" id="GO:0004081">
    <property type="term" value="F:bis(5'-nucleosyl)-tetraphosphatase (asymmetrical) activity"/>
    <property type="evidence" value="ECO:0007669"/>
    <property type="project" value="TreeGrafter"/>
</dbReference>
<dbReference type="SUPFAM" id="SSF55811">
    <property type="entry name" value="Nudix"/>
    <property type="match status" value="1"/>
</dbReference>
<dbReference type="PRINTS" id="PR00502">
    <property type="entry name" value="NUDIXFAMILY"/>
</dbReference>
<comment type="similarity">
    <text evidence="2">Belongs to the Nudix hydrolase family.</text>
</comment>
<evidence type="ECO:0000313" key="4">
    <source>
        <dbReference type="EMBL" id="OGG28763.1"/>
    </source>
</evidence>
<dbReference type="Pfam" id="PF00293">
    <property type="entry name" value="NUDIX"/>
    <property type="match status" value="1"/>
</dbReference>
<evidence type="ECO:0000256" key="1">
    <source>
        <dbReference type="ARBA" id="ARBA00022801"/>
    </source>
</evidence>
<dbReference type="Proteomes" id="UP000176409">
    <property type="component" value="Unassembled WGS sequence"/>
</dbReference>
<evidence type="ECO:0000313" key="5">
    <source>
        <dbReference type="Proteomes" id="UP000176409"/>
    </source>
</evidence>
<dbReference type="GO" id="GO:0006167">
    <property type="term" value="P:AMP biosynthetic process"/>
    <property type="evidence" value="ECO:0007669"/>
    <property type="project" value="TreeGrafter"/>
</dbReference>
<dbReference type="Gene3D" id="3.90.79.10">
    <property type="entry name" value="Nucleoside Triphosphate Pyrophosphohydrolase"/>
    <property type="match status" value="1"/>
</dbReference>
<dbReference type="PROSITE" id="PS00893">
    <property type="entry name" value="NUDIX_BOX"/>
    <property type="match status" value="1"/>
</dbReference>
<dbReference type="PANTHER" id="PTHR21340:SF0">
    <property type="entry name" value="BIS(5'-NUCLEOSYL)-TETRAPHOSPHATASE [ASYMMETRICAL]"/>
    <property type="match status" value="1"/>
</dbReference>
<reference evidence="4 5" key="1">
    <citation type="journal article" date="2016" name="Nat. Commun.">
        <title>Thousands of microbial genomes shed light on interconnected biogeochemical processes in an aquifer system.</title>
        <authorList>
            <person name="Anantharaman K."/>
            <person name="Brown C.T."/>
            <person name="Hug L.A."/>
            <person name="Sharon I."/>
            <person name="Castelle C.J."/>
            <person name="Probst A.J."/>
            <person name="Thomas B.C."/>
            <person name="Singh A."/>
            <person name="Wilkins M.J."/>
            <person name="Karaoz U."/>
            <person name="Brodie E.L."/>
            <person name="Williams K.H."/>
            <person name="Hubbard S.S."/>
            <person name="Banfield J.F."/>
        </authorList>
    </citation>
    <scope>NUCLEOTIDE SEQUENCE [LARGE SCALE GENOMIC DNA]</scope>
</reference>
<dbReference type="EMBL" id="MFJZ01000072">
    <property type="protein sequence ID" value="OGG28763.1"/>
    <property type="molecule type" value="Genomic_DNA"/>
</dbReference>
<dbReference type="AlphaFoldDB" id="A0A1F6AW68"/>
<organism evidence="4 5">
    <name type="scientific">Candidatus Gottesmanbacteria bacterium RIFCSPLOWO2_01_FULL_49_10</name>
    <dbReference type="NCBI Taxonomy" id="1798396"/>
    <lineage>
        <taxon>Bacteria</taxon>
        <taxon>Candidatus Gottesmaniibacteriota</taxon>
    </lineage>
</organism>
<dbReference type="InterPro" id="IPR051325">
    <property type="entry name" value="Nudix_hydrolase_domain"/>
</dbReference>
<dbReference type="InterPro" id="IPR020476">
    <property type="entry name" value="Nudix_hydrolase"/>
</dbReference>
<gene>
    <name evidence="4" type="ORF">A2973_03495</name>
</gene>
<keyword evidence="1 2" id="KW-0378">Hydrolase</keyword>
<evidence type="ECO:0000259" key="3">
    <source>
        <dbReference type="PROSITE" id="PS51462"/>
    </source>
</evidence>
<dbReference type="PROSITE" id="PS51462">
    <property type="entry name" value="NUDIX"/>
    <property type="match status" value="1"/>
</dbReference>
<accession>A0A1F6AW68</accession>
<evidence type="ECO:0000256" key="2">
    <source>
        <dbReference type="RuleBase" id="RU003476"/>
    </source>
</evidence>